<evidence type="ECO:0000256" key="1">
    <source>
        <dbReference type="ARBA" id="ARBA00001974"/>
    </source>
</evidence>
<dbReference type="CDD" id="cd00567">
    <property type="entry name" value="ACAD"/>
    <property type="match status" value="1"/>
</dbReference>
<evidence type="ECO:0000259" key="6">
    <source>
        <dbReference type="Pfam" id="PF00441"/>
    </source>
</evidence>
<evidence type="ECO:0000313" key="9">
    <source>
        <dbReference type="Proteomes" id="UP000002484"/>
    </source>
</evidence>
<evidence type="ECO:0000259" key="7">
    <source>
        <dbReference type="Pfam" id="PF02771"/>
    </source>
</evidence>
<evidence type="ECO:0000256" key="4">
    <source>
        <dbReference type="ARBA" id="ARBA00022827"/>
    </source>
</evidence>
<organism evidence="8 9">
    <name type="scientific">Pseudofrankia inefficax (strain DSM 45817 / CECT 9037 / DDB 130130 / EuI1c)</name>
    <name type="common">Frankia inefficax</name>
    <dbReference type="NCBI Taxonomy" id="298654"/>
    <lineage>
        <taxon>Bacteria</taxon>
        <taxon>Bacillati</taxon>
        <taxon>Actinomycetota</taxon>
        <taxon>Actinomycetes</taxon>
        <taxon>Frankiales</taxon>
        <taxon>Frankiaceae</taxon>
        <taxon>Pseudofrankia</taxon>
    </lineage>
</organism>
<proteinExistence type="inferred from homology"/>
<dbReference type="eggNOG" id="COG1960">
    <property type="taxonomic scope" value="Bacteria"/>
</dbReference>
<comment type="cofactor">
    <cofactor evidence="1">
        <name>FAD</name>
        <dbReference type="ChEBI" id="CHEBI:57692"/>
    </cofactor>
</comment>
<keyword evidence="3" id="KW-0285">Flavoprotein</keyword>
<dbReference type="Gene3D" id="1.20.140.10">
    <property type="entry name" value="Butyryl-CoA Dehydrogenase, subunit A, domain 3"/>
    <property type="match status" value="1"/>
</dbReference>
<dbReference type="InParanoid" id="E3IVE9"/>
<dbReference type="InterPro" id="IPR013786">
    <property type="entry name" value="AcylCoA_DH/ox_N"/>
</dbReference>
<dbReference type="AlphaFoldDB" id="E3IVE9"/>
<dbReference type="GO" id="GO:0050660">
    <property type="term" value="F:flavin adenine dinucleotide binding"/>
    <property type="evidence" value="ECO:0007669"/>
    <property type="project" value="InterPro"/>
</dbReference>
<dbReference type="InterPro" id="IPR009100">
    <property type="entry name" value="AcylCoA_DH/oxidase_NM_dom_sf"/>
</dbReference>
<evidence type="ECO:0000256" key="5">
    <source>
        <dbReference type="ARBA" id="ARBA00023002"/>
    </source>
</evidence>
<evidence type="ECO:0000256" key="2">
    <source>
        <dbReference type="ARBA" id="ARBA00009347"/>
    </source>
</evidence>
<feature type="domain" description="Acyl-CoA dehydrogenase/oxidase N-terminal" evidence="7">
    <location>
        <begin position="6"/>
        <end position="106"/>
    </location>
</feature>
<dbReference type="PANTHER" id="PTHR43884">
    <property type="entry name" value="ACYL-COA DEHYDROGENASE"/>
    <property type="match status" value="1"/>
</dbReference>
<dbReference type="SUPFAM" id="SSF56645">
    <property type="entry name" value="Acyl-CoA dehydrogenase NM domain-like"/>
    <property type="match status" value="1"/>
</dbReference>
<dbReference type="Pfam" id="PF00441">
    <property type="entry name" value="Acyl-CoA_dh_1"/>
    <property type="match status" value="1"/>
</dbReference>
<dbReference type="Pfam" id="PF02771">
    <property type="entry name" value="Acyl-CoA_dh_N"/>
    <property type="match status" value="1"/>
</dbReference>
<evidence type="ECO:0000256" key="3">
    <source>
        <dbReference type="ARBA" id="ARBA00022630"/>
    </source>
</evidence>
<dbReference type="RefSeq" id="WP_013424431.1">
    <property type="nucleotide sequence ID" value="NC_014666.1"/>
</dbReference>
<dbReference type="KEGG" id="fri:FraEuI1c_3301"/>
<dbReference type="SUPFAM" id="SSF47203">
    <property type="entry name" value="Acyl-CoA dehydrogenase C-terminal domain-like"/>
    <property type="match status" value="1"/>
</dbReference>
<dbReference type="GO" id="GO:0003995">
    <property type="term" value="F:acyl-CoA dehydrogenase activity"/>
    <property type="evidence" value="ECO:0007669"/>
    <property type="project" value="TreeGrafter"/>
</dbReference>
<evidence type="ECO:0000313" key="8">
    <source>
        <dbReference type="EMBL" id="ADP81313.1"/>
    </source>
</evidence>
<keyword evidence="4" id="KW-0274">FAD</keyword>
<dbReference type="PANTHER" id="PTHR43884:SF20">
    <property type="entry name" value="ACYL-COA DEHYDROGENASE FADE28"/>
    <property type="match status" value="1"/>
</dbReference>
<dbReference type="InterPro" id="IPR036250">
    <property type="entry name" value="AcylCo_DH-like_C"/>
</dbReference>
<comment type="similarity">
    <text evidence="2">Belongs to the acyl-CoA dehydrogenase family.</text>
</comment>
<dbReference type="STRING" id="298654.FraEuI1c_3301"/>
<reference evidence="8 9" key="1">
    <citation type="submission" date="2010-10" db="EMBL/GenBank/DDBJ databases">
        <title>Complete sequence of Frankia sp. EuI1c.</title>
        <authorList>
            <consortium name="US DOE Joint Genome Institute"/>
            <person name="Lucas S."/>
            <person name="Copeland A."/>
            <person name="Lapidus A."/>
            <person name="Cheng J.-F."/>
            <person name="Bruce D."/>
            <person name="Goodwin L."/>
            <person name="Pitluck S."/>
            <person name="Chertkov O."/>
            <person name="Detter J.C."/>
            <person name="Han C."/>
            <person name="Tapia R."/>
            <person name="Land M."/>
            <person name="Hauser L."/>
            <person name="Jeffries C."/>
            <person name="Kyrpides N."/>
            <person name="Ivanova N."/>
            <person name="Mikhailova N."/>
            <person name="Beauchemin N."/>
            <person name="Sen A."/>
            <person name="Sur S.A."/>
            <person name="Gtari M."/>
            <person name="Wall L."/>
            <person name="Tisa L."/>
            <person name="Woyke T."/>
        </authorList>
    </citation>
    <scope>NUCLEOTIDE SEQUENCE [LARGE SCALE GENOMIC DNA]</scope>
    <source>
        <strain evidence="9">DSM 45817 / CECT 9037 / EuI1c</strain>
    </source>
</reference>
<dbReference type="Gene3D" id="2.40.110.10">
    <property type="entry name" value="Butyryl-CoA Dehydrogenase, subunit A, domain 2"/>
    <property type="match status" value="1"/>
</dbReference>
<dbReference type="InterPro" id="IPR046373">
    <property type="entry name" value="Acyl-CoA_Oxase/DH_mid-dom_sf"/>
</dbReference>
<protein>
    <submittedName>
        <fullName evidence="8">Acyl-CoA dehydrogenase domain-containing protein</fullName>
    </submittedName>
</protein>
<feature type="domain" description="Acyl-CoA dehydrogenase/oxidase C-terminal" evidence="6">
    <location>
        <begin position="242"/>
        <end position="369"/>
    </location>
</feature>
<keyword evidence="5" id="KW-0560">Oxidoreductase</keyword>
<sequence>MKSGLTADQELLVATTRKFLQNAVPTALLRGLRDTADGYRPEYWQTGAELGWTSLLVAEKHGGGTVSGDGLRDLALVAREFGRAAAPGPLLGTNVVAAALSRAGGDLAHSALGPLVSGEAVAAWCPAAPELTGLPGAVSVVARPAGHDWILSGGTAPVEHGSQASLFLVTARVGAGLLQLLVPATSVGLVIRPLSSIDVSRRFAQVDFNDVHVPATSMVGQPLSATTEIERQVCDALVIQLAEMVGAMDRAFDLTVAWAADRYSFGRPLASYQALKHRFADMKMWLEASQALVDALTTAVRDDLGQAIEMVSVAKSYIGDRGPELCQECVQLHGGIGLTYEHDLHLYLRRVALSSTLLGTPRQHRLRLADLIERRYIEQEPSSDDR</sequence>
<dbReference type="InterPro" id="IPR037069">
    <property type="entry name" value="AcylCoA_DH/ox_N_sf"/>
</dbReference>
<accession>E3IVE9</accession>
<keyword evidence="9" id="KW-1185">Reference proteome</keyword>
<dbReference type="Proteomes" id="UP000002484">
    <property type="component" value="Chromosome"/>
</dbReference>
<dbReference type="Gene3D" id="1.10.540.10">
    <property type="entry name" value="Acyl-CoA dehydrogenase/oxidase, N-terminal domain"/>
    <property type="match status" value="1"/>
</dbReference>
<dbReference type="EMBL" id="CP002299">
    <property type="protein sequence ID" value="ADP81313.1"/>
    <property type="molecule type" value="Genomic_DNA"/>
</dbReference>
<name>E3IVE9_PSEI1</name>
<gene>
    <name evidence="8" type="ordered locus">FraEuI1c_3301</name>
</gene>
<dbReference type="InterPro" id="IPR009075">
    <property type="entry name" value="AcylCo_DH/oxidase_C"/>
</dbReference>
<dbReference type="HOGENOM" id="CLU_018204_5_2_11"/>
<dbReference type="OrthoDB" id="8677713at2"/>